<keyword evidence="2" id="KW-1185">Reference proteome</keyword>
<evidence type="ECO:0008006" key="3">
    <source>
        <dbReference type="Google" id="ProtNLM"/>
    </source>
</evidence>
<reference evidence="1 2" key="1">
    <citation type="journal article" date="2019" name="Sci. Rep.">
        <title>Orb-weaving spider Araneus ventricosus genome elucidates the spidroin gene catalogue.</title>
        <authorList>
            <person name="Kono N."/>
            <person name="Nakamura H."/>
            <person name="Ohtoshi R."/>
            <person name="Moran D.A.P."/>
            <person name="Shinohara A."/>
            <person name="Yoshida Y."/>
            <person name="Fujiwara M."/>
            <person name="Mori M."/>
            <person name="Tomita M."/>
            <person name="Arakawa K."/>
        </authorList>
    </citation>
    <scope>NUCLEOTIDE SEQUENCE [LARGE SCALE GENOMIC DNA]</scope>
</reference>
<accession>A0A4Y2BG81</accession>
<evidence type="ECO:0000313" key="1">
    <source>
        <dbReference type="EMBL" id="GBL90973.1"/>
    </source>
</evidence>
<dbReference type="EMBL" id="BGPR01000076">
    <property type="protein sequence ID" value="GBL90973.1"/>
    <property type="molecule type" value="Genomic_DNA"/>
</dbReference>
<proteinExistence type="predicted"/>
<protein>
    <recommendedName>
        <fullName evidence="3">Mos1 transposase HTH domain-containing protein</fullName>
    </recommendedName>
</protein>
<organism evidence="1 2">
    <name type="scientific">Araneus ventricosus</name>
    <name type="common">Orbweaver spider</name>
    <name type="synonym">Epeira ventricosa</name>
    <dbReference type="NCBI Taxonomy" id="182803"/>
    <lineage>
        <taxon>Eukaryota</taxon>
        <taxon>Metazoa</taxon>
        <taxon>Ecdysozoa</taxon>
        <taxon>Arthropoda</taxon>
        <taxon>Chelicerata</taxon>
        <taxon>Arachnida</taxon>
        <taxon>Araneae</taxon>
        <taxon>Araneomorphae</taxon>
        <taxon>Entelegynae</taxon>
        <taxon>Araneoidea</taxon>
        <taxon>Araneidae</taxon>
        <taxon>Araneus</taxon>
    </lineage>
</organism>
<gene>
    <name evidence="1" type="ORF">AVEN_184374_1</name>
</gene>
<evidence type="ECO:0000313" key="2">
    <source>
        <dbReference type="Proteomes" id="UP000499080"/>
    </source>
</evidence>
<dbReference type="Proteomes" id="UP000499080">
    <property type="component" value="Unassembled WGS sequence"/>
</dbReference>
<comment type="caution">
    <text evidence="1">The sequence shown here is derived from an EMBL/GenBank/DDBJ whole genome shotgun (WGS) entry which is preliminary data.</text>
</comment>
<sequence length="137" mass="16017">MIPSEQYSAVFEELSKKIAAENESDALYLDGEVSEYSDLKADSETDLENNPVREEYRDSNSNTEIIKMDYQVDNTEQFRHHLVSAFNRGFKTAEDTSEIYSDIEERAMPQSITNRWFSCFKKERVNQLLRGTRKEIL</sequence>
<name>A0A4Y2BG81_ARAVE</name>
<dbReference type="AlphaFoldDB" id="A0A4Y2BG81"/>